<accession>A0A927FW17</accession>
<comment type="caution">
    <text evidence="1">The sequence shown here is derived from an EMBL/GenBank/DDBJ whole genome shotgun (WGS) entry which is preliminary data.</text>
</comment>
<keyword evidence="2" id="KW-1185">Reference proteome</keyword>
<reference evidence="1" key="1">
    <citation type="submission" date="2020-09" db="EMBL/GenBank/DDBJ databases">
        <title>Genome seq and assembly of Devosia sp.</title>
        <authorList>
            <person name="Chhetri G."/>
        </authorList>
    </citation>
    <scope>NUCLEOTIDE SEQUENCE</scope>
    <source>
        <strain evidence="1">PTR5</strain>
    </source>
</reference>
<dbReference type="Proteomes" id="UP000654108">
    <property type="component" value="Unassembled WGS sequence"/>
</dbReference>
<protein>
    <submittedName>
        <fullName evidence="1">YcaQ family DNA glycosylase</fullName>
    </submittedName>
</protein>
<sequence length="417" mass="47020">MKEPGWSRPSPLALCFHFPHEAPVTRKPVAIDAARGRALWMAAQRLDRDAPFGEGPEAVRDAIAHLGYVQIDTINVIERCHHHILYSRIPAYRRADLAHLQSVEKSIFEYWTHALSYVPVEDFRFFVPAMQAYRKNASAWFGSVTPAEVRAMTRRLRDQGPLSIRDIGDDELVEKHHPWASRKPSKRVLQLMFYQGRVAISARAGMVKTYDLLDHHFGWDRPPRPATERQVAAYLLDRALRSQGLVSLDSICHLNAAAKKGVAAVIEARVRRRQLVPVTLEGAGKLEHWAEPAALEAALPGLAGRVHILSPFDPLIIQRKRLKLFFGYDHLFEAYVPAHKRRLGYFALPVLVDDRIVAAIDLKADRAAGRLQVQNWTWLVDAAHEDKAAIDTKLARFEGFQFATEDTPGEAARTSAP</sequence>
<dbReference type="InterPro" id="IPR009351">
    <property type="entry name" value="AlkZ-like"/>
</dbReference>
<dbReference type="PANTHER" id="PTHR30528">
    <property type="entry name" value="CYTOPLASMIC PROTEIN"/>
    <property type="match status" value="1"/>
</dbReference>
<dbReference type="PANTHER" id="PTHR30528:SF0">
    <property type="entry name" value="CYTOPLASMIC PROTEIN"/>
    <property type="match status" value="1"/>
</dbReference>
<evidence type="ECO:0000313" key="2">
    <source>
        <dbReference type="Proteomes" id="UP000654108"/>
    </source>
</evidence>
<dbReference type="Pfam" id="PF06224">
    <property type="entry name" value="AlkZ-like"/>
    <property type="match status" value="1"/>
</dbReference>
<gene>
    <name evidence="1" type="ORF">IC608_12845</name>
</gene>
<name>A0A927FW17_9HYPH</name>
<organism evidence="1 2">
    <name type="scientific">Devosia oryzisoli</name>
    <dbReference type="NCBI Taxonomy" id="2774138"/>
    <lineage>
        <taxon>Bacteria</taxon>
        <taxon>Pseudomonadati</taxon>
        <taxon>Pseudomonadota</taxon>
        <taxon>Alphaproteobacteria</taxon>
        <taxon>Hyphomicrobiales</taxon>
        <taxon>Devosiaceae</taxon>
        <taxon>Devosia</taxon>
    </lineage>
</organism>
<dbReference type="EMBL" id="JACYFU010000003">
    <property type="protein sequence ID" value="MBD8066357.1"/>
    <property type="molecule type" value="Genomic_DNA"/>
</dbReference>
<proteinExistence type="predicted"/>
<evidence type="ECO:0000313" key="1">
    <source>
        <dbReference type="EMBL" id="MBD8066357.1"/>
    </source>
</evidence>
<dbReference type="AlphaFoldDB" id="A0A927FW17"/>